<evidence type="ECO:0000256" key="2">
    <source>
        <dbReference type="ARBA" id="ARBA00022989"/>
    </source>
</evidence>
<proteinExistence type="predicted"/>
<keyword evidence="2 5" id="KW-1133">Transmembrane helix</keyword>
<reference evidence="7 8" key="1">
    <citation type="submission" date="2019-09" db="EMBL/GenBank/DDBJ databases">
        <title>Polymorphobacter sp. isolated from a lake in China.</title>
        <authorList>
            <person name="Liu Z."/>
        </authorList>
    </citation>
    <scope>NUCLEOTIDE SEQUENCE [LARGE SCALE GENOMIC DNA]</scope>
    <source>
        <strain evidence="7 8">D40P</strain>
    </source>
</reference>
<evidence type="ECO:0000256" key="5">
    <source>
        <dbReference type="SAM" id="Phobius"/>
    </source>
</evidence>
<feature type="transmembrane region" description="Helical" evidence="5">
    <location>
        <begin position="44"/>
        <end position="63"/>
    </location>
</feature>
<dbReference type="OrthoDB" id="65739at2"/>
<keyword evidence="8" id="KW-1185">Reference proteome</keyword>
<dbReference type="Proteomes" id="UP000481327">
    <property type="component" value="Unassembled WGS sequence"/>
</dbReference>
<gene>
    <name evidence="7" type="ORF">F3168_11890</name>
</gene>
<feature type="transmembrane region" description="Helical" evidence="5">
    <location>
        <begin position="351"/>
        <end position="377"/>
    </location>
</feature>
<feature type="domain" description="Major facilitator superfamily (MFS) profile" evidence="6">
    <location>
        <begin position="1"/>
        <end position="437"/>
    </location>
</feature>
<evidence type="ECO:0000256" key="3">
    <source>
        <dbReference type="ARBA" id="ARBA00023136"/>
    </source>
</evidence>
<dbReference type="SUPFAM" id="SSF103473">
    <property type="entry name" value="MFS general substrate transporter"/>
    <property type="match status" value="1"/>
</dbReference>
<evidence type="ECO:0000256" key="4">
    <source>
        <dbReference type="SAM" id="MobiDB-lite"/>
    </source>
</evidence>
<organism evidence="7 8">
    <name type="scientific">Sandarakinorhabdus fusca</name>
    <dbReference type="NCBI Taxonomy" id="1439888"/>
    <lineage>
        <taxon>Bacteria</taxon>
        <taxon>Pseudomonadati</taxon>
        <taxon>Pseudomonadota</taxon>
        <taxon>Alphaproteobacteria</taxon>
        <taxon>Sphingomonadales</taxon>
        <taxon>Sphingosinicellaceae</taxon>
        <taxon>Sandarakinorhabdus</taxon>
    </lineage>
</organism>
<feature type="transmembrane region" description="Helical" evidence="5">
    <location>
        <begin position="384"/>
        <end position="408"/>
    </location>
</feature>
<comment type="caution">
    <text evidence="7">The sequence shown here is derived from an EMBL/GenBank/DDBJ whole genome shotgun (WGS) entry which is preliminary data.</text>
</comment>
<feature type="transmembrane region" description="Helical" evidence="5">
    <location>
        <begin position="296"/>
        <end position="314"/>
    </location>
</feature>
<protein>
    <submittedName>
        <fullName evidence="7">MFS transporter</fullName>
    </submittedName>
</protein>
<dbReference type="PROSITE" id="PS50850">
    <property type="entry name" value="MFS"/>
    <property type="match status" value="1"/>
</dbReference>
<dbReference type="EMBL" id="WIOL01000004">
    <property type="protein sequence ID" value="MQT17959.1"/>
    <property type="molecule type" value="Genomic_DNA"/>
</dbReference>
<feature type="transmembrane region" description="Helical" evidence="5">
    <location>
        <begin position="75"/>
        <end position="95"/>
    </location>
</feature>
<dbReference type="InterPro" id="IPR020846">
    <property type="entry name" value="MFS_dom"/>
</dbReference>
<evidence type="ECO:0000313" key="7">
    <source>
        <dbReference type="EMBL" id="MQT17959.1"/>
    </source>
</evidence>
<dbReference type="Pfam" id="PF07690">
    <property type="entry name" value="MFS_1"/>
    <property type="match status" value="1"/>
</dbReference>
<evidence type="ECO:0000256" key="1">
    <source>
        <dbReference type="ARBA" id="ARBA00022692"/>
    </source>
</evidence>
<keyword evidence="3 5" id="KW-0472">Membrane</keyword>
<dbReference type="InterPro" id="IPR011701">
    <property type="entry name" value="MFS"/>
</dbReference>
<feature type="region of interest" description="Disordered" evidence="4">
    <location>
        <begin position="215"/>
        <end position="234"/>
    </location>
</feature>
<dbReference type="PANTHER" id="PTHR23546">
    <property type="entry name" value="TRANSPORT PROTEIN"/>
    <property type="match status" value="1"/>
</dbReference>
<dbReference type="GO" id="GO:0022857">
    <property type="term" value="F:transmembrane transporter activity"/>
    <property type="evidence" value="ECO:0007669"/>
    <property type="project" value="InterPro"/>
</dbReference>
<name>A0A7C9KJC0_9SPHN</name>
<evidence type="ECO:0000259" key="6">
    <source>
        <dbReference type="PROSITE" id="PS50850"/>
    </source>
</evidence>
<dbReference type="AlphaFoldDB" id="A0A7C9KJC0"/>
<accession>A0A7C9KJC0</accession>
<feature type="transmembrane region" description="Helical" evidence="5">
    <location>
        <begin position="145"/>
        <end position="168"/>
    </location>
</feature>
<evidence type="ECO:0000313" key="8">
    <source>
        <dbReference type="Proteomes" id="UP000481327"/>
    </source>
</evidence>
<sequence>MRFALPAREFGVLFAVLLTVAAGNTAMQTVLPGIARAIHIPDMLVAIIFSFSALLWTFSAPYWARQSDIRGRRRLTEVGVIGFGVSMLGCGIVVYAGLKGLLVPVATFALFAGLRSLFGIFGSASNPAAQAYVAARTSEANRTNALSTLSSAFGLGTIIGPAVAPLFIIGAVGLAGPFFAFAIVAVIVLLAVRRYLPDDDPRHFPGAIGAGAGADSDPGVPHGAPASEPSVAGGATGASARAAALGRAPRLSWRDPRILPFMIFGFFSGSIQAATGQAMGFLVIDRFDGPPEAAQGEIAIVFMAGAGATLLAQWGLIPTFKMTPPLLMRWGTGIAALGTAGIAISQNFHSLVVAFALASLGYGFARPGFTAGASLAVGRAEQGGVAGAVTSINGSCFVLAPAIGIGLYQLGPTLPYLLGSIALTILLVFAAGNRALRTVTIHEDQ</sequence>
<feature type="transmembrane region" description="Helical" evidence="5">
    <location>
        <begin position="414"/>
        <end position="432"/>
    </location>
</feature>
<feature type="transmembrane region" description="Helical" evidence="5">
    <location>
        <begin position="174"/>
        <end position="192"/>
    </location>
</feature>
<feature type="transmembrane region" description="Helical" evidence="5">
    <location>
        <begin position="326"/>
        <end position="345"/>
    </location>
</feature>
<dbReference type="InterPro" id="IPR036259">
    <property type="entry name" value="MFS_trans_sf"/>
</dbReference>
<keyword evidence="1 5" id="KW-0812">Transmembrane</keyword>
<dbReference type="PANTHER" id="PTHR23546:SF1">
    <property type="entry name" value="MEMBRANE PROTEIN"/>
    <property type="match status" value="1"/>
</dbReference>
<dbReference type="Gene3D" id="1.20.1250.20">
    <property type="entry name" value="MFS general substrate transporter like domains"/>
    <property type="match status" value="1"/>
</dbReference>
<dbReference type="RefSeq" id="WP_152578421.1">
    <property type="nucleotide sequence ID" value="NZ_JAATJI010000001.1"/>
</dbReference>
<feature type="transmembrane region" description="Helical" evidence="5">
    <location>
        <begin position="101"/>
        <end position="124"/>
    </location>
</feature>
<feature type="transmembrane region" description="Helical" evidence="5">
    <location>
        <begin position="258"/>
        <end position="284"/>
    </location>
</feature>